<reference evidence="8 9" key="1">
    <citation type="journal article" date="2014" name="Agronomy (Basel)">
        <title>A Draft Genome Sequence for Ensete ventricosum, the Drought-Tolerant Tree Against Hunger.</title>
        <authorList>
            <person name="Harrison J."/>
            <person name="Moore K.A."/>
            <person name="Paszkiewicz K."/>
            <person name="Jones T."/>
            <person name="Grant M."/>
            <person name="Ambacheew D."/>
            <person name="Muzemil S."/>
            <person name="Studholme D.J."/>
        </authorList>
    </citation>
    <scope>NUCLEOTIDE SEQUENCE [LARGE SCALE GENOMIC DNA]</scope>
</reference>
<dbReference type="SUPFAM" id="SSF48371">
    <property type="entry name" value="ARM repeat"/>
    <property type="match status" value="1"/>
</dbReference>
<evidence type="ECO:0000256" key="1">
    <source>
        <dbReference type="ARBA" id="ARBA00000900"/>
    </source>
</evidence>
<dbReference type="InterPro" id="IPR013083">
    <property type="entry name" value="Znf_RING/FYVE/PHD"/>
</dbReference>
<dbReference type="PROSITE" id="PS51698">
    <property type="entry name" value="U_BOX"/>
    <property type="match status" value="1"/>
</dbReference>
<proteinExistence type="predicted"/>
<feature type="domain" description="U-box" evidence="7">
    <location>
        <begin position="80"/>
        <end position="167"/>
    </location>
</feature>
<dbReference type="FunFam" id="1.25.10.10:FF:000330">
    <property type="entry name" value="RING-type E3 ubiquitin transferase"/>
    <property type="match status" value="1"/>
</dbReference>
<dbReference type="SMART" id="SM00504">
    <property type="entry name" value="Ubox"/>
    <property type="match status" value="1"/>
</dbReference>
<evidence type="ECO:0000256" key="3">
    <source>
        <dbReference type="ARBA" id="ARBA00012483"/>
    </source>
</evidence>
<dbReference type="Pfam" id="PF04564">
    <property type="entry name" value="U-box"/>
    <property type="match status" value="1"/>
</dbReference>
<dbReference type="EMBL" id="AMZH03013351">
    <property type="protein sequence ID" value="RRT49434.1"/>
    <property type="molecule type" value="Genomic_DNA"/>
</dbReference>
<sequence>MAKSGPAESGLAAARVGELKKELRRLVRAIAEEDDGRIDTFQGAARALAALKDLRFRGSGNSNGVLASQRKGESEIEAVVVPEHFLCPISAELMRDPVVVASGQVRLPSLFVCCLLQTYDRAFIEEWLSSGNRTCPQTQQVLSDTTLTPNHLVRSMISQWCIKHGVTLPPLDREQEEWLITGKERNALRRIFDKMSSSSSVPEQKQAVRDLRLLTKRNRSFRALVGENPDTIPQLLSVLSAPGLRCDPEVQEDTVTTILNLSIHDGNKKIVGDNPQAIPLLIDALQTGTMETRSNAAAALFSLSALDCNKLKIGESGAMKPLVALLEQGSPSAKKDAGSAIFNLCMVHENRARAVRGGAVGVVLKAIGHHSLVDESLAILALLSSDQDAVEEIGRAGGVPRLLGIVRDSPCARNKENAAVVLFSICMHDRTKLREVGEEEEKHGSISRLAQNGTSRARRKAAGIIDKWKRASRSTHYSC</sequence>
<evidence type="ECO:0000313" key="9">
    <source>
        <dbReference type="Proteomes" id="UP000287651"/>
    </source>
</evidence>
<evidence type="ECO:0000256" key="2">
    <source>
        <dbReference type="ARBA" id="ARBA00004906"/>
    </source>
</evidence>
<dbReference type="Proteomes" id="UP000287651">
    <property type="component" value="Unassembled WGS sequence"/>
</dbReference>
<feature type="region of interest" description="Disordered" evidence="6">
    <location>
        <begin position="436"/>
        <end position="460"/>
    </location>
</feature>
<dbReference type="InterPro" id="IPR011989">
    <property type="entry name" value="ARM-like"/>
</dbReference>
<keyword evidence="4" id="KW-0808">Transferase</keyword>
<dbReference type="EC" id="2.3.2.27" evidence="3"/>
<accession>A0A426YCI1</accession>
<keyword evidence="5" id="KW-0833">Ubl conjugation pathway</keyword>
<evidence type="ECO:0000256" key="6">
    <source>
        <dbReference type="SAM" id="MobiDB-lite"/>
    </source>
</evidence>
<dbReference type="CDD" id="cd16664">
    <property type="entry name" value="RING-Ubox_PUB"/>
    <property type="match status" value="1"/>
</dbReference>
<comment type="pathway">
    <text evidence="2">Protein modification; protein ubiquitination.</text>
</comment>
<comment type="caution">
    <text evidence="8">The sequence shown here is derived from an EMBL/GenBank/DDBJ whole genome shotgun (WGS) entry which is preliminary data.</text>
</comment>
<dbReference type="InterPro" id="IPR003613">
    <property type="entry name" value="Ubox_domain"/>
</dbReference>
<protein>
    <recommendedName>
        <fullName evidence="3">RING-type E3 ubiquitin transferase</fullName>
        <ecNumber evidence="3">2.3.2.27</ecNumber>
    </recommendedName>
</protein>
<comment type="catalytic activity">
    <reaction evidence="1">
        <text>S-ubiquitinyl-[E2 ubiquitin-conjugating enzyme]-L-cysteine + [acceptor protein]-L-lysine = [E2 ubiquitin-conjugating enzyme]-L-cysteine + N(6)-ubiquitinyl-[acceptor protein]-L-lysine.</text>
        <dbReference type="EC" id="2.3.2.27"/>
    </reaction>
</comment>
<gene>
    <name evidence="8" type="ORF">B296_00052409</name>
</gene>
<dbReference type="InterPro" id="IPR058678">
    <property type="entry name" value="ARM_PUB"/>
</dbReference>
<dbReference type="Gene3D" id="3.30.40.10">
    <property type="entry name" value="Zinc/RING finger domain, C3HC4 (zinc finger)"/>
    <property type="match status" value="1"/>
</dbReference>
<evidence type="ECO:0000313" key="8">
    <source>
        <dbReference type="EMBL" id="RRT49434.1"/>
    </source>
</evidence>
<dbReference type="PANTHER" id="PTHR23315">
    <property type="entry name" value="U BOX DOMAIN-CONTAINING"/>
    <property type="match status" value="1"/>
</dbReference>
<organism evidence="8 9">
    <name type="scientific">Ensete ventricosum</name>
    <name type="common">Abyssinian banana</name>
    <name type="synonym">Musa ensete</name>
    <dbReference type="NCBI Taxonomy" id="4639"/>
    <lineage>
        <taxon>Eukaryota</taxon>
        <taxon>Viridiplantae</taxon>
        <taxon>Streptophyta</taxon>
        <taxon>Embryophyta</taxon>
        <taxon>Tracheophyta</taxon>
        <taxon>Spermatophyta</taxon>
        <taxon>Magnoliopsida</taxon>
        <taxon>Liliopsida</taxon>
        <taxon>Zingiberales</taxon>
        <taxon>Musaceae</taxon>
        <taxon>Ensete</taxon>
    </lineage>
</organism>
<dbReference type="SUPFAM" id="SSF57850">
    <property type="entry name" value="RING/U-box"/>
    <property type="match status" value="1"/>
</dbReference>
<dbReference type="Gene3D" id="1.25.10.10">
    <property type="entry name" value="Leucine-rich Repeat Variant"/>
    <property type="match status" value="1"/>
</dbReference>
<dbReference type="AlphaFoldDB" id="A0A426YCI1"/>
<dbReference type="Pfam" id="PF25598">
    <property type="entry name" value="ARM_PUB"/>
    <property type="match status" value="1"/>
</dbReference>
<dbReference type="InterPro" id="IPR016024">
    <property type="entry name" value="ARM-type_fold"/>
</dbReference>
<dbReference type="SMART" id="SM00185">
    <property type="entry name" value="ARM"/>
    <property type="match status" value="4"/>
</dbReference>
<name>A0A426YCI1_ENSVE</name>
<dbReference type="InterPro" id="IPR045210">
    <property type="entry name" value="RING-Ubox_PUB"/>
</dbReference>
<evidence type="ECO:0000256" key="5">
    <source>
        <dbReference type="ARBA" id="ARBA00022786"/>
    </source>
</evidence>
<dbReference type="UniPathway" id="UPA00143"/>
<evidence type="ECO:0000256" key="4">
    <source>
        <dbReference type="ARBA" id="ARBA00022679"/>
    </source>
</evidence>
<dbReference type="GO" id="GO:0061630">
    <property type="term" value="F:ubiquitin protein ligase activity"/>
    <property type="evidence" value="ECO:0007669"/>
    <property type="project" value="UniProtKB-EC"/>
</dbReference>
<dbReference type="PANTHER" id="PTHR23315:SF253">
    <property type="entry name" value="U-BOX DOMAIN-CONTAINING PROTEIN 9"/>
    <property type="match status" value="1"/>
</dbReference>
<dbReference type="GO" id="GO:0016567">
    <property type="term" value="P:protein ubiquitination"/>
    <property type="evidence" value="ECO:0007669"/>
    <property type="project" value="UniProtKB-UniPathway"/>
</dbReference>
<evidence type="ECO:0000259" key="7">
    <source>
        <dbReference type="PROSITE" id="PS51698"/>
    </source>
</evidence>
<dbReference type="InterPro" id="IPR000225">
    <property type="entry name" value="Armadillo"/>
</dbReference>